<keyword evidence="1 8" id="KW-0121">Carboxypeptidase</keyword>
<reference evidence="11 12" key="1">
    <citation type="submission" date="2017-07" db="EMBL/GenBank/DDBJ databases">
        <title>Isolation and whole genome analysis of endospore-forming bacteria from heroin.</title>
        <authorList>
            <person name="Kalinowski J."/>
            <person name="Ahrens B."/>
            <person name="Al-Dilaimi A."/>
            <person name="Winkler A."/>
            <person name="Wibberg D."/>
            <person name="Schleenbecker U."/>
            <person name="Ruckert C."/>
            <person name="Wolfel R."/>
            <person name="Grass G."/>
        </authorList>
    </citation>
    <scope>NUCLEOTIDE SEQUENCE [LARGE SCALE GENOMIC DNA]</scope>
    <source>
        <strain evidence="11 12">7523-2</strain>
    </source>
</reference>
<keyword evidence="2 8" id="KW-0645">Protease</keyword>
<dbReference type="EMBL" id="NPBS01000059">
    <property type="protein sequence ID" value="PAF25866.1"/>
    <property type="molecule type" value="Genomic_DNA"/>
</dbReference>
<dbReference type="PIRSF" id="PIRSF006615">
    <property type="entry name" value="Zn_crbxpep_Taq"/>
    <property type="match status" value="1"/>
</dbReference>
<evidence type="ECO:0000313" key="11">
    <source>
        <dbReference type="EMBL" id="PAF25866.1"/>
    </source>
</evidence>
<evidence type="ECO:0000313" key="12">
    <source>
        <dbReference type="Proteomes" id="UP000216133"/>
    </source>
</evidence>
<sequence>MENDIQKKFLEYVKKINHYKQAMALMAWDSRTGAPKAGVPQRAEVLGTLSAEVFAMSVSDQMKDMLAALDKATDLSDIVKKSKEHCQKTYDRNTKIPADEFKAYVMLQSTAESVWEEAKEKNDFAMFQPYLEELVSYNKKFIEYRGYEGHPYNTLLDDYEPGVFTDTLDRVFAELKTALIPLVKKVSDAKKQPNTAPLYAYFPKENQEKLSHAVLTHIGYNFDKGRLNETVHPFAIGINPNDVRVTTKYNEHDFRVALLGTIHEGGHALYEQNIDHELIGTPLSGGTSMGIHESQSLFFEKFVGQSLPFWKNVYPILKQHAGSQFDDVELEDFYFALNESRPSLIRIEADELTYCLHIILRYELEKGLFEGTIEVKDLPRLWNDKMEEYLGIRPENDGEGVLQDVHWSSGSFGYFPSYALGSYALGYIYAAQMKQAMLNDLPNFDQLLEQEQIGVIRQWLTKHVHRFGSLKKPQEIIADITGKSIDAKPLLSYLTEKYSNLYELS</sequence>
<evidence type="ECO:0000256" key="4">
    <source>
        <dbReference type="ARBA" id="ARBA00022801"/>
    </source>
</evidence>
<keyword evidence="9" id="KW-0862">Zinc</keyword>
<comment type="cofactor">
    <cofactor evidence="9">
        <name>Zn(2+)</name>
        <dbReference type="ChEBI" id="CHEBI:29105"/>
    </cofactor>
    <text evidence="9">Binds 1 zinc ion per subunit.</text>
</comment>
<dbReference type="Pfam" id="PF02074">
    <property type="entry name" value="Peptidase_M32"/>
    <property type="match status" value="1"/>
</dbReference>
<dbReference type="PRINTS" id="PR00998">
    <property type="entry name" value="CRBOXYPTASET"/>
</dbReference>
<dbReference type="PROSITE" id="PS52034">
    <property type="entry name" value="PEPTIDASE_M32"/>
    <property type="match status" value="1"/>
</dbReference>
<keyword evidence="5 8" id="KW-0482">Metalloprotease</keyword>
<dbReference type="PANTHER" id="PTHR34217:SF1">
    <property type="entry name" value="CARBOXYPEPTIDASE 1"/>
    <property type="match status" value="1"/>
</dbReference>
<comment type="catalytic activity">
    <reaction evidence="6 8">
        <text>Release of a C-terminal amino acid with broad specificity, except for -Pro.</text>
        <dbReference type="EC" id="3.4.17.19"/>
    </reaction>
</comment>
<organism evidence="11 12">
    <name type="scientific">Shouchella clausii</name>
    <name type="common">Alkalihalobacillus clausii</name>
    <dbReference type="NCBI Taxonomy" id="79880"/>
    <lineage>
        <taxon>Bacteria</taxon>
        <taxon>Bacillati</taxon>
        <taxon>Bacillota</taxon>
        <taxon>Bacilli</taxon>
        <taxon>Bacillales</taxon>
        <taxon>Bacillaceae</taxon>
        <taxon>Shouchella</taxon>
    </lineage>
</organism>
<feature type="active site" description="Proton donor/acceptor" evidence="10">
    <location>
        <position position="264"/>
    </location>
</feature>
<gene>
    <name evidence="11" type="ORF">CHH61_11590</name>
</gene>
<evidence type="ECO:0000256" key="9">
    <source>
        <dbReference type="PIRSR" id="PIRSR006615-1"/>
    </source>
</evidence>
<evidence type="ECO:0000256" key="7">
    <source>
        <dbReference type="ARBA" id="ARBA00061580"/>
    </source>
</evidence>
<evidence type="ECO:0000256" key="2">
    <source>
        <dbReference type="ARBA" id="ARBA00022670"/>
    </source>
</evidence>
<comment type="similarity">
    <text evidence="7 8">Belongs to the peptidase M32 family.</text>
</comment>
<protein>
    <recommendedName>
        <fullName evidence="8">Metal-dependent carboxypeptidase</fullName>
        <ecNumber evidence="8">3.4.17.19</ecNumber>
    </recommendedName>
</protein>
<keyword evidence="3 8" id="KW-0479">Metal-binding</keyword>
<dbReference type="InterPro" id="IPR001333">
    <property type="entry name" value="Peptidase_M32_Taq"/>
</dbReference>
<dbReference type="RefSeq" id="WP_095328004.1">
    <property type="nucleotide sequence ID" value="NZ_NPBS01000059.1"/>
</dbReference>
<dbReference type="FunFam" id="1.10.1370.30:FF:000003">
    <property type="entry name" value="Thermostable carboxypeptidase 1"/>
    <property type="match status" value="1"/>
</dbReference>
<proteinExistence type="inferred from homology"/>
<comment type="function">
    <text evidence="8">Broad specificity carboxypetidase that releases amino acids sequentially from the C-terminus, including neutral, aromatic, polar and basic residues.</text>
</comment>
<keyword evidence="4 8" id="KW-0378">Hydrolase</keyword>
<dbReference type="GO" id="GO:0006508">
    <property type="term" value="P:proteolysis"/>
    <property type="evidence" value="ECO:0007669"/>
    <property type="project" value="UniProtKB-UniRule"/>
</dbReference>
<evidence type="ECO:0000256" key="1">
    <source>
        <dbReference type="ARBA" id="ARBA00022645"/>
    </source>
</evidence>
<evidence type="ECO:0000256" key="5">
    <source>
        <dbReference type="ARBA" id="ARBA00023049"/>
    </source>
</evidence>
<dbReference type="EC" id="3.4.17.19" evidence="8"/>
<dbReference type="AlphaFoldDB" id="A0A268S1J9"/>
<feature type="binding site" evidence="9">
    <location>
        <position position="263"/>
    </location>
    <ligand>
        <name>Zn(2+)</name>
        <dbReference type="ChEBI" id="CHEBI:29105"/>
        <note>catalytic</note>
    </ligand>
</feature>
<evidence type="ECO:0000256" key="10">
    <source>
        <dbReference type="PIRSR" id="PIRSR006615-2"/>
    </source>
</evidence>
<dbReference type="Gene3D" id="1.10.1370.30">
    <property type="match status" value="1"/>
</dbReference>
<evidence type="ECO:0000256" key="6">
    <source>
        <dbReference type="ARBA" id="ARBA00052755"/>
    </source>
</evidence>
<dbReference type="SUPFAM" id="SSF55486">
    <property type="entry name" value="Metalloproteases ('zincins'), catalytic domain"/>
    <property type="match status" value="1"/>
</dbReference>
<feature type="binding site" evidence="9">
    <location>
        <position position="267"/>
    </location>
    <ligand>
        <name>Zn(2+)</name>
        <dbReference type="ChEBI" id="CHEBI:29105"/>
        <note>catalytic</note>
    </ligand>
</feature>
<dbReference type="GO" id="GO:0008270">
    <property type="term" value="F:zinc ion binding"/>
    <property type="evidence" value="ECO:0007669"/>
    <property type="project" value="UniProtKB-ARBA"/>
</dbReference>
<dbReference type="Proteomes" id="UP000216133">
    <property type="component" value="Unassembled WGS sequence"/>
</dbReference>
<evidence type="ECO:0000256" key="8">
    <source>
        <dbReference type="PIRNR" id="PIRNR006615"/>
    </source>
</evidence>
<dbReference type="GO" id="GO:0004181">
    <property type="term" value="F:metallocarboxypeptidase activity"/>
    <property type="evidence" value="ECO:0007669"/>
    <property type="project" value="UniProtKB-UniRule"/>
</dbReference>
<evidence type="ECO:0000256" key="3">
    <source>
        <dbReference type="ARBA" id="ARBA00022723"/>
    </source>
</evidence>
<dbReference type="CDD" id="cd06460">
    <property type="entry name" value="M32_Taq"/>
    <property type="match status" value="1"/>
</dbReference>
<comment type="caution">
    <text evidence="11">The sequence shown here is derived from an EMBL/GenBank/DDBJ whole genome shotgun (WGS) entry which is preliminary data.</text>
</comment>
<accession>A0A268S1J9</accession>
<dbReference type="PANTHER" id="PTHR34217">
    <property type="entry name" value="METAL-DEPENDENT CARBOXYPEPTIDASE"/>
    <property type="match status" value="1"/>
</dbReference>
<name>A0A268S1J9_SHOCL</name>
<feature type="binding site" evidence="9">
    <location>
        <position position="293"/>
    </location>
    <ligand>
        <name>Zn(2+)</name>
        <dbReference type="ChEBI" id="CHEBI:29105"/>
        <note>catalytic</note>
    </ligand>
</feature>